<feature type="region of interest" description="Disordered" evidence="1">
    <location>
        <begin position="189"/>
        <end position="210"/>
    </location>
</feature>
<accession>A0A8X8Z2G8</accession>
<evidence type="ECO:0000313" key="2">
    <source>
        <dbReference type="EMBL" id="KAG6389742.1"/>
    </source>
</evidence>
<gene>
    <name evidence="2" type="ORF">SASPL_151215</name>
</gene>
<dbReference type="PANTHER" id="PTHR34130:SF3">
    <property type="entry name" value="DUF1645 FAMILY PROTEIN"/>
    <property type="match status" value="1"/>
</dbReference>
<dbReference type="Proteomes" id="UP000298416">
    <property type="component" value="Unassembled WGS sequence"/>
</dbReference>
<name>A0A8X8Z2G8_SALSN</name>
<proteinExistence type="predicted"/>
<keyword evidence="3" id="KW-1185">Reference proteome</keyword>
<evidence type="ECO:0000313" key="3">
    <source>
        <dbReference type="Proteomes" id="UP000298416"/>
    </source>
</evidence>
<reference evidence="2" key="2">
    <citation type="submission" date="2020-08" db="EMBL/GenBank/DDBJ databases">
        <title>Plant Genome Project.</title>
        <authorList>
            <person name="Zhang R.-G."/>
        </authorList>
    </citation>
    <scope>NUCLEOTIDE SEQUENCE</scope>
    <source>
        <strain evidence="2">Huo1</strain>
        <tissue evidence="2">Leaf</tissue>
    </source>
</reference>
<reference evidence="2" key="1">
    <citation type="submission" date="2018-01" db="EMBL/GenBank/DDBJ databases">
        <authorList>
            <person name="Mao J.F."/>
        </authorList>
    </citation>
    <scope>NUCLEOTIDE SEQUENCE</scope>
    <source>
        <strain evidence="2">Huo1</strain>
        <tissue evidence="2">Leaf</tissue>
    </source>
</reference>
<comment type="caution">
    <text evidence="2">The sequence shown here is derived from an EMBL/GenBank/DDBJ whole genome shotgun (WGS) entry which is preliminary data.</text>
</comment>
<dbReference type="PANTHER" id="PTHR34130">
    <property type="entry name" value="OS08G0243800 PROTEIN"/>
    <property type="match status" value="1"/>
</dbReference>
<protein>
    <submittedName>
        <fullName evidence="2">Uncharacterized protein</fullName>
    </submittedName>
</protein>
<sequence>MLPQESFLEHKEMHDTTDELYETLSLCDLPLYGDQSVEEWEKDLSADSQGSTSMSSDDHDDYFEFFSHELTHPTPCFPPENIIFCDKIIACKQQPDASDALPTKEVEIKQPTGVKKKRGWSLFGWRFGAKCTSTTQTSKKKHSSSKQGKGYGFPLNKMPILTSSQSAKARWFLFLSGISRYSSKMELRDIKNRQSRRHSPNPQPSLTWRFQNHDEKAAGDMGRGSSGLWAMVRVLSCGGSNDPNSLVVGSISATG</sequence>
<organism evidence="2">
    <name type="scientific">Salvia splendens</name>
    <name type="common">Scarlet sage</name>
    <dbReference type="NCBI Taxonomy" id="180675"/>
    <lineage>
        <taxon>Eukaryota</taxon>
        <taxon>Viridiplantae</taxon>
        <taxon>Streptophyta</taxon>
        <taxon>Embryophyta</taxon>
        <taxon>Tracheophyta</taxon>
        <taxon>Spermatophyta</taxon>
        <taxon>Magnoliopsida</taxon>
        <taxon>eudicotyledons</taxon>
        <taxon>Gunneridae</taxon>
        <taxon>Pentapetalae</taxon>
        <taxon>asterids</taxon>
        <taxon>lamiids</taxon>
        <taxon>Lamiales</taxon>
        <taxon>Lamiaceae</taxon>
        <taxon>Nepetoideae</taxon>
        <taxon>Mentheae</taxon>
        <taxon>Salviinae</taxon>
        <taxon>Salvia</taxon>
        <taxon>Salvia subgen. Calosphace</taxon>
        <taxon>core Calosphace</taxon>
    </lineage>
</organism>
<dbReference type="EMBL" id="PNBA02000020">
    <property type="protein sequence ID" value="KAG6389742.1"/>
    <property type="molecule type" value="Genomic_DNA"/>
</dbReference>
<evidence type="ECO:0000256" key="1">
    <source>
        <dbReference type="SAM" id="MobiDB-lite"/>
    </source>
</evidence>
<dbReference type="AlphaFoldDB" id="A0A8X8Z2G8"/>